<feature type="chain" id="PRO_5002713324" evidence="1">
    <location>
        <begin position="24"/>
        <end position="74"/>
    </location>
</feature>
<accession>A7T8L8</accession>
<evidence type="ECO:0000313" key="2">
    <source>
        <dbReference type="EMBL" id="EDO27669.1"/>
    </source>
</evidence>
<dbReference type="HOGENOM" id="CLU_2694963_0_0_1"/>
<evidence type="ECO:0000313" key="3">
    <source>
        <dbReference type="Proteomes" id="UP000001593"/>
    </source>
</evidence>
<feature type="non-terminal residue" evidence="2">
    <location>
        <position position="74"/>
    </location>
</feature>
<dbReference type="EMBL" id="DS472782">
    <property type="protein sequence ID" value="EDO27669.1"/>
    <property type="molecule type" value="Genomic_DNA"/>
</dbReference>
<keyword evidence="3" id="KW-1185">Reference proteome</keyword>
<gene>
    <name evidence="2" type="ORF">NEMVEDRAFT_v1g150361</name>
</gene>
<keyword evidence="1" id="KW-0732">Signal</keyword>
<sequence>THASVHTHTSLMLLFLICDTCTSTHTHTSLMLLFLICDTCISTHTHQLDYTHTHQLDVTFPYLTHASVHTHTPV</sequence>
<organism evidence="2 3">
    <name type="scientific">Nematostella vectensis</name>
    <name type="common">Starlet sea anemone</name>
    <dbReference type="NCBI Taxonomy" id="45351"/>
    <lineage>
        <taxon>Eukaryota</taxon>
        <taxon>Metazoa</taxon>
        <taxon>Cnidaria</taxon>
        <taxon>Anthozoa</taxon>
        <taxon>Hexacorallia</taxon>
        <taxon>Actiniaria</taxon>
        <taxon>Edwardsiidae</taxon>
        <taxon>Nematostella</taxon>
    </lineage>
</organism>
<proteinExistence type="predicted"/>
<protein>
    <submittedName>
        <fullName evidence="2">Uncharacterized protein</fullName>
    </submittedName>
</protein>
<dbReference type="Proteomes" id="UP000001593">
    <property type="component" value="Unassembled WGS sequence"/>
</dbReference>
<evidence type="ECO:0000256" key="1">
    <source>
        <dbReference type="SAM" id="SignalP"/>
    </source>
</evidence>
<feature type="signal peptide" evidence="1">
    <location>
        <begin position="1"/>
        <end position="23"/>
    </location>
</feature>
<dbReference type="InParanoid" id="A7T8L8"/>
<dbReference type="AlphaFoldDB" id="A7T8L8"/>
<name>A7T8L8_NEMVE</name>
<reference evidence="2 3" key="1">
    <citation type="journal article" date="2007" name="Science">
        <title>Sea anemone genome reveals ancestral eumetazoan gene repertoire and genomic organization.</title>
        <authorList>
            <person name="Putnam N.H."/>
            <person name="Srivastava M."/>
            <person name="Hellsten U."/>
            <person name="Dirks B."/>
            <person name="Chapman J."/>
            <person name="Salamov A."/>
            <person name="Terry A."/>
            <person name="Shapiro H."/>
            <person name="Lindquist E."/>
            <person name="Kapitonov V.V."/>
            <person name="Jurka J."/>
            <person name="Genikhovich G."/>
            <person name="Grigoriev I.V."/>
            <person name="Lucas S.M."/>
            <person name="Steele R.E."/>
            <person name="Finnerty J.R."/>
            <person name="Technau U."/>
            <person name="Martindale M.Q."/>
            <person name="Rokhsar D.S."/>
        </authorList>
    </citation>
    <scope>NUCLEOTIDE SEQUENCE [LARGE SCALE GENOMIC DNA]</scope>
    <source>
        <strain evidence="3">CH2 X CH6</strain>
    </source>
</reference>